<comment type="caution">
    <text evidence="2">The sequence shown here is derived from an EMBL/GenBank/DDBJ whole genome shotgun (WGS) entry which is preliminary data.</text>
</comment>
<feature type="compositionally biased region" description="Pro residues" evidence="1">
    <location>
        <begin position="104"/>
        <end position="118"/>
    </location>
</feature>
<dbReference type="Proteomes" id="UP000314294">
    <property type="component" value="Unassembled WGS sequence"/>
</dbReference>
<organism evidence="2 3">
    <name type="scientific">Liparis tanakae</name>
    <name type="common">Tanaka's snailfish</name>
    <dbReference type="NCBI Taxonomy" id="230148"/>
    <lineage>
        <taxon>Eukaryota</taxon>
        <taxon>Metazoa</taxon>
        <taxon>Chordata</taxon>
        <taxon>Craniata</taxon>
        <taxon>Vertebrata</taxon>
        <taxon>Euteleostomi</taxon>
        <taxon>Actinopterygii</taxon>
        <taxon>Neopterygii</taxon>
        <taxon>Teleostei</taxon>
        <taxon>Neoteleostei</taxon>
        <taxon>Acanthomorphata</taxon>
        <taxon>Eupercaria</taxon>
        <taxon>Perciformes</taxon>
        <taxon>Cottioidei</taxon>
        <taxon>Cottales</taxon>
        <taxon>Liparidae</taxon>
        <taxon>Liparis</taxon>
    </lineage>
</organism>
<feature type="region of interest" description="Disordered" evidence="1">
    <location>
        <begin position="1"/>
        <end position="204"/>
    </location>
</feature>
<dbReference type="EMBL" id="SRLO01001289">
    <property type="protein sequence ID" value="TNN39336.1"/>
    <property type="molecule type" value="Genomic_DNA"/>
</dbReference>
<dbReference type="PRINTS" id="PR01217">
    <property type="entry name" value="PRICHEXTENSN"/>
</dbReference>
<accession>A0A4Z2FDN0</accession>
<evidence type="ECO:0000256" key="1">
    <source>
        <dbReference type="SAM" id="MobiDB-lite"/>
    </source>
</evidence>
<feature type="region of interest" description="Disordered" evidence="1">
    <location>
        <begin position="219"/>
        <end position="246"/>
    </location>
</feature>
<protein>
    <submittedName>
        <fullName evidence="2">Proteoglycan 4</fullName>
    </submittedName>
</protein>
<feature type="compositionally biased region" description="Basic and acidic residues" evidence="1">
    <location>
        <begin position="147"/>
        <end position="158"/>
    </location>
</feature>
<evidence type="ECO:0000313" key="2">
    <source>
        <dbReference type="EMBL" id="TNN39336.1"/>
    </source>
</evidence>
<feature type="compositionally biased region" description="Polar residues" evidence="1">
    <location>
        <begin position="122"/>
        <end position="132"/>
    </location>
</feature>
<gene>
    <name evidence="2" type="primary">Prg4_0</name>
    <name evidence="2" type="ORF">EYF80_050506</name>
</gene>
<evidence type="ECO:0000313" key="3">
    <source>
        <dbReference type="Proteomes" id="UP000314294"/>
    </source>
</evidence>
<feature type="compositionally biased region" description="Polar residues" evidence="1">
    <location>
        <begin position="44"/>
        <end position="60"/>
    </location>
</feature>
<proteinExistence type="predicted"/>
<feature type="compositionally biased region" description="Pro residues" evidence="1">
    <location>
        <begin position="80"/>
        <end position="91"/>
    </location>
</feature>
<sequence>MGDFPLGRRRPPRTDAQLLQGPRPPNPQTPRSSDLQTPRPPNPQTSRPQDPQTPRSSDPQTYRPPDPQTLRSSEPETPKPPDPQTPKPPNPQILRSSDPETPKPPDPQTPKPQDPQTPRPSDLQTPLHQQGVTDPPASGRRSAAAARDTRQEYDRKDGSGPPWRGGRTDRVKWSTKAPTSSPTRSRLALSSPRCRHSRTSSRRAVCSATIWSPPAVTLSPVSCGETQTPPGERGTGEGRRRHVAVM</sequence>
<feature type="compositionally biased region" description="Low complexity" evidence="1">
    <location>
        <begin position="137"/>
        <end position="146"/>
    </location>
</feature>
<name>A0A4Z2FDN0_9TELE</name>
<keyword evidence="3" id="KW-1185">Reference proteome</keyword>
<reference evidence="2 3" key="1">
    <citation type="submission" date="2019-03" db="EMBL/GenBank/DDBJ databases">
        <title>First draft genome of Liparis tanakae, snailfish: a comprehensive survey of snailfish specific genes.</title>
        <authorList>
            <person name="Kim W."/>
            <person name="Song I."/>
            <person name="Jeong J.-H."/>
            <person name="Kim D."/>
            <person name="Kim S."/>
            <person name="Ryu S."/>
            <person name="Song J.Y."/>
            <person name="Lee S.K."/>
        </authorList>
    </citation>
    <scope>NUCLEOTIDE SEQUENCE [LARGE SCALE GENOMIC DNA]</scope>
    <source>
        <tissue evidence="2">Muscle</tissue>
    </source>
</reference>
<dbReference type="AlphaFoldDB" id="A0A4Z2FDN0"/>